<evidence type="ECO:0000313" key="9">
    <source>
        <dbReference type="Proteomes" id="UP001281410"/>
    </source>
</evidence>
<dbReference type="InterPro" id="IPR031052">
    <property type="entry name" value="FHY3/FAR1"/>
</dbReference>
<comment type="subcellular location">
    <subcellularLocation>
        <location evidence="6">Nucleus</location>
    </subcellularLocation>
</comment>
<name>A0AAE0B3B3_9ROSI</name>
<dbReference type="PROSITE" id="PS50966">
    <property type="entry name" value="ZF_SWIM"/>
    <property type="match status" value="1"/>
</dbReference>
<dbReference type="GO" id="GO:0008270">
    <property type="term" value="F:zinc ion binding"/>
    <property type="evidence" value="ECO:0007669"/>
    <property type="project" value="UniProtKB-UniRule"/>
</dbReference>
<evidence type="ECO:0000256" key="1">
    <source>
        <dbReference type="ARBA" id="ARBA00005889"/>
    </source>
</evidence>
<comment type="function">
    <text evidence="6">Putative transcription activator involved in regulating light control of development.</text>
</comment>
<feature type="domain" description="SWIM-type" evidence="7">
    <location>
        <begin position="8"/>
        <end position="43"/>
    </location>
</feature>
<gene>
    <name evidence="8" type="ORF">Dsin_001152</name>
</gene>
<accession>A0AAE0B3B3</accession>
<keyword evidence="3 5" id="KW-0863">Zinc-finger</keyword>
<keyword evidence="4 6" id="KW-0862">Zinc</keyword>
<organism evidence="8 9">
    <name type="scientific">Dipteronia sinensis</name>
    <dbReference type="NCBI Taxonomy" id="43782"/>
    <lineage>
        <taxon>Eukaryota</taxon>
        <taxon>Viridiplantae</taxon>
        <taxon>Streptophyta</taxon>
        <taxon>Embryophyta</taxon>
        <taxon>Tracheophyta</taxon>
        <taxon>Spermatophyta</taxon>
        <taxon>Magnoliopsida</taxon>
        <taxon>eudicotyledons</taxon>
        <taxon>Gunneridae</taxon>
        <taxon>Pentapetalae</taxon>
        <taxon>rosids</taxon>
        <taxon>malvids</taxon>
        <taxon>Sapindales</taxon>
        <taxon>Sapindaceae</taxon>
        <taxon>Hippocastanoideae</taxon>
        <taxon>Acereae</taxon>
        <taxon>Dipteronia</taxon>
    </lineage>
</organism>
<comment type="similarity">
    <text evidence="1 6">Belongs to the FHY3/FAR1 family.</text>
</comment>
<dbReference type="SMART" id="SM00575">
    <property type="entry name" value="ZnF_PMZ"/>
    <property type="match status" value="1"/>
</dbReference>
<evidence type="ECO:0000259" key="7">
    <source>
        <dbReference type="PROSITE" id="PS50966"/>
    </source>
</evidence>
<keyword evidence="9" id="KW-1185">Reference proteome</keyword>
<dbReference type="InterPro" id="IPR007527">
    <property type="entry name" value="Znf_SWIM"/>
</dbReference>
<comment type="caution">
    <text evidence="8">The sequence shown here is derived from an EMBL/GenBank/DDBJ whole genome shotgun (WGS) entry which is preliminary data.</text>
</comment>
<reference evidence="8" key="1">
    <citation type="journal article" date="2023" name="Plant J.">
        <title>Genome sequences and population genomics provide insights into the demographic history, inbreeding, and mutation load of two 'living fossil' tree species of Dipteronia.</title>
        <authorList>
            <person name="Feng Y."/>
            <person name="Comes H.P."/>
            <person name="Chen J."/>
            <person name="Zhu S."/>
            <person name="Lu R."/>
            <person name="Zhang X."/>
            <person name="Li P."/>
            <person name="Qiu J."/>
            <person name="Olsen K.M."/>
            <person name="Qiu Y."/>
        </authorList>
    </citation>
    <scope>NUCLEOTIDE SEQUENCE</scope>
    <source>
        <strain evidence="8">NBL</strain>
    </source>
</reference>
<evidence type="ECO:0000256" key="4">
    <source>
        <dbReference type="ARBA" id="ARBA00022833"/>
    </source>
</evidence>
<evidence type="ECO:0000256" key="6">
    <source>
        <dbReference type="RuleBase" id="RU367018"/>
    </source>
</evidence>
<sequence length="261" mass="30132">MDCATKERHVKMDRDNTLSCSCRMFEMKGVLCSHVIKILRDALNIKEIPTQYILKRWTKQARVECVQDMHGREIQEDPKLQQTYRYRSLCSIFTRISSRASESEKAYILANEQASNLTKLVEDILHIEMVGNNHEKDHGSQTVAVEMDCAQDSNIVKAKGLKKKETSRGRRRIKSSLEKTLEKRKKYTKAHIQSHTTDSEIHYPPMVYSPYTAEPQLQGCNIASTLMPWINFEQSQPRSFQELLQQNSVGSFEFRGSQASK</sequence>
<dbReference type="GO" id="GO:0005634">
    <property type="term" value="C:nucleus"/>
    <property type="evidence" value="ECO:0007669"/>
    <property type="project" value="UniProtKB-SubCell"/>
</dbReference>
<dbReference type="PANTHER" id="PTHR31669:SF281">
    <property type="entry name" value="PROTEIN FAR1-RELATED SEQUENCE"/>
    <property type="match status" value="1"/>
</dbReference>
<dbReference type="GO" id="GO:0006355">
    <property type="term" value="P:regulation of DNA-templated transcription"/>
    <property type="evidence" value="ECO:0007669"/>
    <property type="project" value="UniProtKB-UniRule"/>
</dbReference>
<dbReference type="Pfam" id="PF04434">
    <property type="entry name" value="SWIM"/>
    <property type="match status" value="1"/>
</dbReference>
<evidence type="ECO:0000256" key="5">
    <source>
        <dbReference type="PROSITE-ProRule" id="PRU00325"/>
    </source>
</evidence>
<dbReference type="Proteomes" id="UP001281410">
    <property type="component" value="Unassembled WGS sequence"/>
</dbReference>
<evidence type="ECO:0000313" key="8">
    <source>
        <dbReference type="EMBL" id="KAK3229271.1"/>
    </source>
</evidence>
<dbReference type="PANTHER" id="PTHR31669">
    <property type="entry name" value="PROTEIN FAR1-RELATED SEQUENCE 10-RELATED"/>
    <property type="match status" value="1"/>
</dbReference>
<protein>
    <recommendedName>
        <fullName evidence="6">Protein FAR1-RELATED SEQUENCE</fullName>
    </recommendedName>
</protein>
<evidence type="ECO:0000256" key="2">
    <source>
        <dbReference type="ARBA" id="ARBA00022723"/>
    </source>
</evidence>
<dbReference type="EMBL" id="JANJYJ010000001">
    <property type="protein sequence ID" value="KAK3229271.1"/>
    <property type="molecule type" value="Genomic_DNA"/>
</dbReference>
<keyword evidence="6" id="KW-0539">Nucleus</keyword>
<proteinExistence type="inferred from homology"/>
<dbReference type="AlphaFoldDB" id="A0AAE0B3B3"/>
<evidence type="ECO:0000256" key="3">
    <source>
        <dbReference type="ARBA" id="ARBA00022771"/>
    </source>
</evidence>
<dbReference type="InterPro" id="IPR006564">
    <property type="entry name" value="Znf_PMZ"/>
</dbReference>
<keyword evidence="2 6" id="KW-0479">Metal-binding</keyword>